<comment type="similarity">
    <text evidence="1">Belongs to the enoyl-CoA hydratase/isomerase family.</text>
</comment>
<name>A0A318TPN1_9BRAD</name>
<dbReference type="PANTHER" id="PTHR43602">
    <property type="match status" value="1"/>
</dbReference>
<keyword evidence="3" id="KW-0809">Transit peptide</keyword>
<dbReference type="InterPro" id="IPR029045">
    <property type="entry name" value="ClpP/crotonase-like_dom_sf"/>
</dbReference>
<dbReference type="InterPro" id="IPR001753">
    <property type="entry name" value="Enoyl-CoA_hydra/iso"/>
</dbReference>
<accession>A0A318TPN1</accession>
<evidence type="ECO:0000313" key="7">
    <source>
        <dbReference type="EMBL" id="PYF03875.1"/>
    </source>
</evidence>
<evidence type="ECO:0000256" key="1">
    <source>
        <dbReference type="ARBA" id="ARBA00005254"/>
    </source>
</evidence>
<reference evidence="7 8" key="1">
    <citation type="submission" date="2018-06" db="EMBL/GenBank/DDBJ databases">
        <title>Genomic Encyclopedia of Archaeal and Bacterial Type Strains, Phase II (KMG-II): from individual species to whole genera.</title>
        <authorList>
            <person name="Goeker M."/>
        </authorList>
    </citation>
    <scope>NUCLEOTIDE SEQUENCE [LARGE SCALE GENOMIC DNA]</scope>
    <source>
        <strain evidence="7 8">JCM 11668</strain>
    </source>
</reference>
<proteinExistence type="inferred from homology"/>
<dbReference type="AlphaFoldDB" id="A0A318TPN1"/>
<gene>
    <name evidence="7" type="ORF">BJ122_105133</name>
</gene>
<protein>
    <recommendedName>
        <fullName evidence="6">Enoyl-CoA hydratase domain-containing protein 3, mitochondrial</fullName>
    </recommendedName>
</protein>
<dbReference type="SUPFAM" id="SSF52096">
    <property type="entry name" value="ClpP/crotonase"/>
    <property type="match status" value="1"/>
</dbReference>
<evidence type="ECO:0000256" key="3">
    <source>
        <dbReference type="ARBA" id="ARBA00022946"/>
    </source>
</evidence>
<evidence type="ECO:0000256" key="4">
    <source>
        <dbReference type="ARBA" id="ARBA00023098"/>
    </source>
</evidence>
<dbReference type="Pfam" id="PF00378">
    <property type="entry name" value="ECH_1"/>
    <property type="match status" value="1"/>
</dbReference>
<dbReference type="InterPro" id="IPR014748">
    <property type="entry name" value="Enoyl-CoA_hydra_C"/>
</dbReference>
<sequence>MTVQPVYPVASHTPALLRETVESGVAVLTLNRPAARNSLSKDLISDLQAELDSIARDDGIRAVVITANGPAFCAGHDLKEITAHRADPDQGRACFARLISACSAMMQSIVHLPKPVIAAVQGVATAAGCQLVASCDLAIAADNASFATPGVDIGLFCSTPMVALSRNVAPKHAMHMLLTGEPVDAATAAAIGLVNRVVPAGTERAAAIDLARRIASKSAYTVRVGKAAFYRQLELPLTEAYNFASGVMTDNLMAEDADEGIRAFIDKRPPLWKDR</sequence>
<dbReference type="EMBL" id="QJTI01000005">
    <property type="protein sequence ID" value="PYF03875.1"/>
    <property type="molecule type" value="Genomic_DNA"/>
</dbReference>
<dbReference type="PANTHER" id="PTHR43602:SF1">
    <property type="entry name" value="ENOYL-COA HYDRATASE DOMAIN-CONTAINING PROTEIN 3, MITOCHONDRIAL"/>
    <property type="match status" value="1"/>
</dbReference>
<organism evidence="7 8">
    <name type="scientific">Rhodopseudomonas faecalis</name>
    <dbReference type="NCBI Taxonomy" id="99655"/>
    <lineage>
        <taxon>Bacteria</taxon>
        <taxon>Pseudomonadati</taxon>
        <taxon>Pseudomonadota</taxon>
        <taxon>Alphaproteobacteria</taxon>
        <taxon>Hyphomicrobiales</taxon>
        <taxon>Nitrobacteraceae</taxon>
        <taxon>Rhodopseudomonas</taxon>
    </lineage>
</organism>
<dbReference type="GO" id="GO:0006631">
    <property type="term" value="P:fatty acid metabolic process"/>
    <property type="evidence" value="ECO:0007669"/>
    <property type="project" value="UniProtKB-KW"/>
</dbReference>
<keyword evidence="8" id="KW-1185">Reference proteome</keyword>
<dbReference type="InterPro" id="IPR052377">
    <property type="entry name" value="Mitochondrial_ECH-domain"/>
</dbReference>
<dbReference type="Gene3D" id="1.10.12.10">
    <property type="entry name" value="Lyase 2-enoyl-coa Hydratase, Chain A, domain 2"/>
    <property type="match status" value="1"/>
</dbReference>
<evidence type="ECO:0000256" key="6">
    <source>
        <dbReference type="ARBA" id="ARBA00040545"/>
    </source>
</evidence>
<evidence type="ECO:0000256" key="5">
    <source>
        <dbReference type="ARBA" id="ARBA00037410"/>
    </source>
</evidence>
<dbReference type="NCBIfam" id="NF006008">
    <property type="entry name" value="PRK08139.1"/>
    <property type="match status" value="1"/>
</dbReference>
<keyword evidence="2" id="KW-0276">Fatty acid metabolism</keyword>
<dbReference type="OrthoDB" id="9795613at2"/>
<dbReference type="CDD" id="cd06558">
    <property type="entry name" value="crotonase-like"/>
    <property type="match status" value="1"/>
</dbReference>
<comment type="function">
    <text evidence="5">May play a role in fatty acid biosynthesis and insulin sensitivity.</text>
</comment>
<comment type="caution">
    <text evidence="7">The sequence shown here is derived from an EMBL/GenBank/DDBJ whole genome shotgun (WGS) entry which is preliminary data.</text>
</comment>
<dbReference type="Proteomes" id="UP000248148">
    <property type="component" value="Unassembled WGS sequence"/>
</dbReference>
<keyword evidence="4" id="KW-0443">Lipid metabolism</keyword>
<evidence type="ECO:0000313" key="8">
    <source>
        <dbReference type="Proteomes" id="UP000248148"/>
    </source>
</evidence>
<dbReference type="Gene3D" id="3.90.226.10">
    <property type="entry name" value="2-enoyl-CoA Hydratase, Chain A, domain 1"/>
    <property type="match status" value="1"/>
</dbReference>
<dbReference type="RefSeq" id="WP_110780276.1">
    <property type="nucleotide sequence ID" value="NZ_QJTI01000005.1"/>
</dbReference>
<dbReference type="GO" id="GO:0016836">
    <property type="term" value="F:hydro-lyase activity"/>
    <property type="evidence" value="ECO:0007669"/>
    <property type="project" value="TreeGrafter"/>
</dbReference>
<evidence type="ECO:0000256" key="2">
    <source>
        <dbReference type="ARBA" id="ARBA00022832"/>
    </source>
</evidence>